<gene>
    <name evidence="1" type="ORF">FNH13_18525</name>
</gene>
<evidence type="ECO:0000313" key="2">
    <source>
        <dbReference type="Proteomes" id="UP000315395"/>
    </source>
</evidence>
<proteinExistence type="predicted"/>
<dbReference type="KEGG" id="orz:FNH13_18525"/>
<organism evidence="1 2">
    <name type="scientific">Ornithinimicrobium ciconiae</name>
    <dbReference type="NCBI Taxonomy" id="2594265"/>
    <lineage>
        <taxon>Bacteria</taxon>
        <taxon>Bacillati</taxon>
        <taxon>Actinomycetota</taxon>
        <taxon>Actinomycetes</taxon>
        <taxon>Micrococcales</taxon>
        <taxon>Ornithinimicrobiaceae</taxon>
        <taxon>Ornithinimicrobium</taxon>
    </lineage>
</organism>
<name>A0A516GEY4_9MICO</name>
<protein>
    <submittedName>
        <fullName evidence="1">Uncharacterized protein</fullName>
    </submittedName>
</protein>
<accession>A0A516GEY4</accession>
<sequence>MRPVPKFWTTVDGQARSADGRPLPLRPSALVTGQALLGEEAQVIALRDGVSRAREESLVLA</sequence>
<keyword evidence="2" id="KW-1185">Reference proteome</keyword>
<evidence type="ECO:0000313" key="1">
    <source>
        <dbReference type="EMBL" id="QDO90075.1"/>
    </source>
</evidence>
<dbReference type="RefSeq" id="WP_143784801.1">
    <property type="nucleotide sequence ID" value="NZ_CP041616.1"/>
</dbReference>
<dbReference type="EMBL" id="CP041616">
    <property type="protein sequence ID" value="QDO90075.1"/>
    <property type="molecule type" value="Genomic_DNA"/>
</dbReference>
<dbReference type="AlphaFoldDB" id="A0A516GEY4"/>
<dbReference type="Proteomes" id="UP000315395">
    <property type="component" value="Chromosome"/>
</dbReference>
<reference evidence="1 2" key="1">
    <citation type="submission" date="2019-07" db="EMBL/GenBank/DDBJ databases">
        <title>complete genome sequencing of Ornithinimicrobium sp. H23M54.</title>
        <authorList>
            <person name="Bae J.-W."/>
            <person name="Lee S.-Y."/>
        </authorList>
    </citation>
    <scope>NUCLEOTIDE SEQUENCE [LARGE SCALE GENOMIC DNA]</scope>
    <source>
        <strain evidence="1 2">H23M54</strain>
    </source>
</reference>